<organism evidence="3 4">
    <name type="scientific">Novispirillum itersonii</name>
    <name type="common">Aquaspirillum itersonii</name>
    <dbReference type="NCBI Taxonomy" id="189"/>
    <lineage>
        <taxon>Bacteria</taxon>
        <taxon>Pseudomonadati</taxon>
        <taxon>Pseudomonadota</taxon>
        <taxon>Alphaproteobacteria</taxon>
        <taxon>Rhodospirillales</taxon>
        <taxon>Novispirillaceae</taxon>
        <taxon>Novispirillum</taxon>
    </lineage>
</organism>
<comment type="caution">
    <text evidence="3">The sequence shown here is derived from an EMBL/GenBank/DDBJ whole genome shotgun (WGS) entry which is preliminary data.</text>
</comment>
<proteinExistence type="inferred from homology"/>
<gene>
    <name evidence="3" type="ORF">FHS48_000463</name>
</gene>
<dbReference type="Gene3D" id="3.40.50.720">
    <property type="entry name" value="NAD(P)-binding Rossmann-like Domain"/>
    <property type="match status" value="1"/>
</dbReference>
<dbReference type="PIRSF" id="PIRSF000148">
    <property type="entry name" value="ASA_dh"/>
    <property type="match status" value="1"/>
</dbReference>
<dbReference type="PANTHER" id="PTHR46278:SF2">
    <property type="entry name" value="ASPARTATE-SEMIALDEHYDE DEHYDROGENASE"/>
    <property type="match status" value="1"/>
</dbReference>
<dbReference type="GO" id="GO:0051287">
    <property type="term" value="F:NAD binding"/>
    <property type="evidence" value="ECO:0007669"/>
    <property type="project" value="InterPro"/>
</dbReference>
<dbReference type="EMBL" id="JACIIX010000001">
    <property type="protein sequence ID" value="MBB6209082.1"/>
    <property type="molecule type" value="Genomic_DNA"/>
</dbReference>
<protein>
    <submittedName>
        <fullName evidence="3">Aspartate-semialdehyde dehydrogenase</fullName>
        <ecNumber evidence="3">1.2.1.11</ecNumber>
    </submittedName>
</protein>
<dbReference type="InterPro" id="IPR012280">
    <property type="entry name" value="Semialdhyde_DH_dimer_dom"/>
</dbReference>
<dbReference type="GO" id="GO:0008652">
    <property type="term" value="P:amino acid biosynthetic process"/>
    <property type="evidence" value="ECO:0007669"/>
    <property type="project" value="InterPro"/>
</dbReference>
<dbReference type="SMART" id="SM00859">
    <property type="entry name" value="Semialdhyde_dh"/>
    <property type="match status" value="1"/>
</dbReference>
<dbReference type="PANTHER" id="PTHR46278">
    <property type="entry name" value="DEHYDROGENASE, PUTATIVE-RELATED"/>
    <property type="match status" value="1"/>
</dbReference>
<dbReference type="GO" id="GO:0004073">
    <property type="term" value="F:aspartate-semialdehyde dehydrogenase activity"/>
    <property type="evidence" value="ECO:0007669"/>
    <property type="project" value="UniProtKB-EC"/>
</dbReference>
<evidence type="ECO:0000256" key="1">
    <source>
        <dbReference type="ARBA" id="ARBA00010584"/>
    </source>
</evidence>
<dbReference type="InterPro" id="IPR036291">
    <property type="entry name" value="NAD(P)-bd_dom_sf"/>
</dbReference>
<dbReference type="SUPFAM" id="SSF51735">
    <property type="entry name" value="NAD(P)-binding Rossmann-fold domains"/>
    <property type="match status" value="1"/>
</dbReference>
<keyword evidence="3" id="KW-0560">Oxidoreductase</keyword>
<evidence type="ECO:0000259" key="2">
    <source>
        <dbReference type="SMART" id="SM00859"/>
    </source>
</evidence>
<name>A0A7W9ZEE6_NOVIT</name>
<dbReference type="GO" id="GO:0046983">
    <property type="term" value="F:protein dimerization activity"/>
    <property type="evidence" value="ECO:0007669"/>
    <property type="project" value="InterPro"/>
</dbReference>
<keyword evidence="4" id="KW-1185">Reference proteome</keyword>
<sequence>MTAFPTDCRIALVGAASHLGQELLSVLAEQGIPVEQLVALGPAGTVGREFSYGEDDDVSLQNMDTFDFSTVSLVILADTAAVAVKVGPRAVKAGARVIDASGHYSTEPGVPMVVAGVNSDDLDAVERKRVVSAPTASAVQAVLALAPLYDSFQASRAVITAFHSTADAGREGMDELFRQTRGIYVNEPPASNKEIFAKQIAFNVIPQVGGFAEGGATDDELAVALAVRKALDPDLRVHVTAARVAAFVGLGQYVTVECDRPVTDKEAREVLRQADGLSVVDHRVDEGMVTMAETSGEERVFLSRLRSDLSVDSGVSFWSVSDGTRLQALNIWQIAVLLTGGTVSWGALPVAEDDGDEDGDE</sequence>
<dbReference type="CDD" id="cd17894">
    <property type="entry name" value="ASADH_USG1_N"/>
    <property type="match status" value="1"/>
</dbReference>
<dbReference type="Proteomes" id="UP000544872">
    <property type="component" value="Unassembled WGS sequence"/>
</dbReference>
<feature type="domain" description="Semialdehyde dehydrogenase NAD-binding" evidence="2">
    <location>
        <begin position="9"/>
        <end position="125"/>
    </location>
</feature>
<dbReference type="Pfam" id="PF01118">
    <property type="entry name" value="Semialdhyde_dh"/>
    <property type="match status" value="1"/>
</dbReference>
<evidence type="ECO:0000313" key="4">
    <source>
        <dbReference type="Proteomes" id="UP000544872"/>
    </source>
</evidence>
<dbReference type="NCBIfam" id="NF011456">
    <property type="entry name" value="PRK14874.1"/>
    <property type="match status" value="1"/>
</dbReference>
<dbReference type="AlphaFoldDB" id="A0A7W9ZEE6"/>
<evidence type="ECO:0000313" key="3">
    <source>
        <dbReference type="EMBL" id="MBB6209082.1"/>
    </source>
</evidence>
<dbReference type="SUPFAM" id="SSF55347">
    <property type="entry name" value="Glyceraldehyde-3-phosphate dehydrogenase-like, C-terminal domain"/>
    <property type="match status" value="1"/>
</dbReference>
<dbReference type="RefSeq" id="WP_184260912.1">
    <property type="nucleotide sequence ID" value="NZ_JACIIX010000001.1"/>
</dbReference>
<dbReference type="EC" id="1.2.1.11" evidence="3"/>
<dbReference type="InterPro" id="IPR000534">
    <property type="entry name" value="Semialdehyde_DH_NAD-bd"/>
</dbReference>
<reference evidence="3 4" key="1">
    <citation type="submission" date="2020-08" db="EMBL/GenBank/DDBJ databases">
        <title>Genomic Encyclopedia of Type Strains, Phase IV (KMG-IV): sequencing the most valuable type-strain genomes for metagenomic binning, comparative biology and taxonomic classification.</title>
        <authorList>
            <person name="Goeker M."/>
        </authorList>
    </citation>
    <scope>NUCLEOTIDE SEQUENCE [LARGE SCALE GENOMIC DNA]</scope>
    <source>
        <strain evidence="3 4">DSM 11590</strain>
    </source>
</reference>
<comment type="similarity">
    <text evidence="1">Belongs to the aspartate-semialdehyde dehydrogenase family.</text>
</comment>
<accession>A0A7W9ZEE6</accession>
<dbReference type="Pfam" id="PF02774">
    <property type="entry name" value="Semialdhyde_dhC"/>
    <property type="match status" value="1"/>
</dbReference>
<dbReference type="Gene3D" id="3.30.360.10">
    <property type="entry name" value="Dihydrodipicolinate Reductase, domain 2"/>
    <property type="match status" value="1"/>
</dbReference>